<keyword evidence="2" id="KW-1185">Reference proteome</keyword>
<evidence type="ECO:0000313" key="2">
    <source>
        <dbReference type="Proteomes" id="UP000284706"/>
    </source>
</evidence>
<dbReference type="InParanoid" id="A0A409YVM3"/>
<name>A0A409YVM3_9AGAR</name>
<organism evidence="1 2">
    <name type="scientific">Gymnopilus dilepis</name>
    <dbReference type="NCBI Taxonomy" id="231916"/>
    <lineage>
        <taxon>Eukaryota</taxon>
        <taxon>Fungi</taxon>
        <taxon>Dikarya</taxon>
        <taxon>Basidiomycota</taxon>
        <taxon>Agaricomycotina</taxon>
        <taxon>Agaricomycetes</taxon>
        <taxon>Agaricomycetidae</taxon>
        <taxon>Agaricales</taxon>
        <taxon>Agaricineae</taxon>
        <taxon>Hymenogastraceae</taxon>
        <taxon>Gymnopilus</taxon>
    </lineage>
</organism>
<protein>
    <submittedName>
        <fullName evidence="1">Uncharacterized protein</fullName>
    </submittedName>
</protein>
<comment type="caution">
    <text evidence="1">The sequence shown here is derived from an EMBL/GenBank/DDBJ whole genome shotgun (WGS) entry which is preliminary data.</text>
</comment>
<dbReference type="Proteomes" id="UP000284706">
    <property type="component" value="Unassembled WGS sequence"/>
</dbReference>
<sequence>MLQIAHTSSNTLVLSCSVTYPQQQTAPEAQRTTLSSSKHPAAILTRDDDDMLGDNEIIRTNFIRDVEVTGIEALKSKSIPFGLHTKQ</sequence>
<reference evidence="1 2" key="1">
    <citation type="journal article" date="2018" name="Evol. Lett.">
        <title>Horizontal gene cluster transfer increased hallucinogenic mushroom diversity.</title>
        <authorList>
            <person name="Reynolds H.T."/>
            <person name="Vijayakumar V."/>
            <person name="Gluck-Thaler E."/>
            <person name="Korotkin H.B."/>
            <person name="Matheny P.B."/>
            <person name="Slot J.C."/>
        </authorList>
    </citation>
    <scope>NUCLEOTIDE SEQUENCE [LARGE SCALE GENOMIC DNA]</scope>
    <source>
        <strain evidence="1 2">SRW20</strain>
    </source>
</reference>
<evidence type="ECO:0000313" key="1">
    <source>
        <dbReference type="EMBL" id="PPR07066.1"/>
    </source>
</evidence>
<dbReference type="AlphaFoldDB" id="A0A409YVM3"/>
<dbReference type="EMBL" id="NHYE01000194">
    <property type="protein sequence ID" value="PPR07066.1"/>
    <property type="molecule type" value="Genomic_DNA"/>
</dbReference>
<proteinExistence type="predicted"/>
<accession>A0A409YVM3</accession>
<gene>
    <name evidence="1" type="ORF">CVT26_005268</name>
</gene>